<organism evidence="2 3">
    <name type="scientific">Cercospora zeae-maydis SCOH1-5</name>
    <dbReference type="NCBI Taxonomy" id="717836"/>
    <lineage>
        <taxon>Eukaryota</taxon>
        <taxon>Fungi</taxon>
        <taxon>Dikarya</taxon>
        <taxon>Ascomycota</taxon>
        <taxon>Pezizomycotina</taxon>
        <taxon>Dothideomycetes</taxon>
        <taxon>Dothideomycetidae</taxon>
        <taxon>Mycosphaerellales</taxon>
        <taxon>Mycosphaerellaceae</taxon>
        <taxon>Cercospora</taxon>
    </lineage>
</organism>
<feature type="compositionally biased region" description="Basic and acidic residues" evidence="1">
    <location>
        <begin position="372"/>
        <end position="398"/>
    </location>
</feature>
<dbReference type="UniPathway" id="UPA00143"/>
<accession>A0A6A6FEL1</accession>
<gene>
    <name evidence="2" type="ORF">CERZMDRAFT_112392</name>
</gene>
<evidence type="ECO:0000313" key="2">
    <source>
        <dbReference type="EMBL" id="KAF2211668.1"/>
    </source>
</evidence>
<dbReference type="EMBL" id="ML992675">
    <property type="protein sequence ID" value="KAF2211668.1"/>
    <property type="molecule type" value="Genomic_DNA"/>
</dbReference>
<feature type="compositionally biased region" description="Basic and acidic residues" evidence="1">
    <location>
        <begin position="601"/>
        <end position="613"/>
    </location>
</feature>
<feature type="compositionally biased region" description="Basic and acidic residues" evidence="1">
    <location>
        <begin position="636"/>
        <end position="647"/>
    </location>
</feature>
<feature type="compositionally biased region" description="Polar residues" evidence="1">
    <location>
        <begin position="510"/>
        <end position="525"/>
    </location>
</feature>
<feature type="region of interest" description="Disordered" evidence="1">
    <location>
        <begin position="317"/>
        <end position="697"/>
    </location>
</feature>
<sequence>MSVSAIPPSGVTLHGFPPGDASSKQRPTPAILFKLDDNLLEDVKKASIAASGLQFVTGTTPKIRLGKRTIDLTISPEAFEHELFSATAASLTDLQFAGVVGHRAELKASEDRKQSLGSDAALAALQSSLATYHQEKAAKSVVVTNSIFGTPKGRFEAQRDHKSAHRRGLSGSQHASPSLSASGTPRMGAAPTSAPSNESSLRLKAMRKPLIHLLAIEPLTVEDIARKTRIPKPELEDILSKIGKADGKKTGLIDRAYKDLDVWNFAYSTQEERQAAIDNAVRAYDRQRIGKEEQLWQMLLPEERRNKGEYLSKLHIGASSHLTPNPGASPLPPSGGGGDVDDKQVRSAAGTPKIGPAKSDLMKKLAKNPKQRAIEEAKEKKRKEREAAKADSDREGRPAKKPRTTAAKPKANPKVKSAEIVQSSSEDEPSSSQPKPAPVKRGPPANAAAKAKPKPVPSTSASSNDVPEKRNPAKPVAAAKPKAGTASARATPNGSSTAKAKASTLAKSTPNGLQAPASQKNQLSPNKPRHRPTAPSPLGAARPRVASDVSDRTAVGVQRPRPGAETPKGLGISNVNGLRKRNDTVTSTSTDSSSGGGLRMNGDHRPVGNDKSRKPSLPNGAGTPRETSALTNGTKRKADAVVKRKAVDSPQAENRVKHRKTESSSSHSQNSISAGSSNSDHDHGAAYSPGRGRNNSIRMSFTQGVNLAEKFREELYPAYAKLYDELEAIEKRGEVIPAKDKERLWKMHRRLEQVKREMREASAREHEDD</sequence>
<feature type="compositionally biased region" description="Low complexity" evidence="1">
    <location>
        <begin position="663"/>
        <end position="678"/>
    </location>
</feature>
<name>A0A6A6FEL1_9PEZI</name>
<dbReference type="AlphaFoldDB" id="A0A6A6FEL1"/>
<dbReference type="GO" id="GO:0016567">
    <property type="term" value="P:protein ubiquitination"/>
    <property type="evidence" value="ECO:0007669"/>
    <property type="project" value="UniProtKB-UniPathway"/>
</dbReference>
<feature type="compositionally biased region" description="Low complexity" evidence="1">
    <location>
        <begin position="473"/>
        <end position="509"/>
    </location>
</feature>
<evidence type="ECO:0000313" key="3">
    <source>
        <dbReference type="Proteomes" id="UP000799539"/>
    </source>
</evidence>
<reference evidence="2" key="1">
    <citation type="journal article" date="2020" name="Stud. Mycol.">
        <title>101 Dothideomycetes genomes: a test case for predicting lifestyles and emergence of pathogens.</title>
        <authorList>
            <person name="Haridas S."/>
            <person name="Albert R."/>
            <person name="Binder M."/>
            <person name="Bloem J."/>
            <person name="Labutti K."/>
            <person name="Salamov A."/>
            <person name="Andreopoulos B."/>
            <person name="Baker S."/>
            <person name="Barry K."/>
            <person name="Bills G."/>
            <person name="Bluhm B."/>
            <person name="Cannon C."/>
            <person name="Castanera R."/>
            <person name="Culley D."/>
            <person name="Daum C."/>
            <person name="Ezra D."/>
            <person name="Gonzalez J."/>
            <person name="Henrissat B."/>
            <person name="Kuo A."/>
            <person name="Liang C."/>
            <person name="Lipzen A."/>
            <person name="Lutzoni F."/>
            <person name="Magnuson J."/>
            <person name="Mondo S."/>
            <person name="Nolan M."/>
            <person name="Ohm R."/>
            <person name="Pangilinan J."/>
            <person name="Park H.-J."/>
            <person name="Ramirez L."/>
            <person name="Alfaro M."/>
            <person name="Sun H."/>
            <person name="Tritt A."/>
            <person name="Yoshinaga Y."/>
            <person name="Zwiers L.-H."/>
            <person name="Turgeon B."/>
            <person name="Goodwin S."/>
            <person name="Spatafora J."/>
            <person name="Crous P."/>
            <person name="Grigoriev I."/>
        </authorList>
    </citation>
    <scope>NUCLEOTIDE SEQUENCE</scope>
    <source>
        <strain evidence="2">SCOH1-5</strain>
    </source>
</reference>
<feature type="region of interest" description="Disordered" evidence="1">
    <location>
        <begin position="153"/>
        <end position="200"/>
    </location>
</feature>
<keyword evidence="3" id="KW-1185">Reference proteome</keyword>
<feature type="compositionally biased region" description="Polar residues" evidence="1">
    <location>
        <begin position="170"/>
        <end position="183"/>
    </location>
</feature>
<feature type="compositionally biased region" description="Low complexity" evidence="1">
    <location>
        <begin position="404"/>
        <end position="414"/>
    </location>
</feature>
<dbReference type="InterPro" id="IPR036390">
    <property type="entry name" value="WH_DNA-bd_sf"/>
</dbReference>
<evidence type="ECO:0000256" key="1">
    <source>
        <dbReference type="SAM" id="MobiDB-lite"/>
    </source>
</evidence>
<dbReference type="Proteomes" id="UP000799539">
    <property type="component" value="Unassembled WGS sequence"/>
</dbReference>
<dbReference type="OrthoDB" id="2587563at2759"/>
<feature type="region of interest" description="Disordered" evidence="1">
    <location>
        <begin position="1"/>
        <end position="25"/>
    </location>
</feature>
<proteinExistence type="predicted"/>
<dbReference type="SUPFAM" id="SSF46785">
    <property type="entry name" value="Winged helix' DNA-binding domain"/>
    <property type="match status" value="1"/>
</dbReference>
<protein>
    <submittedName>
        <fullName evidence="2">Uncharacterized protein</fullName>
    </submittedName>
</protein>